<dbReference type="InterPro" id="IPR003593">
    <property type="entry name" value="AAA+_ATPase"/>
</dbReference>
<dbReference type="EMBL" id="JANHAX010000001">
    <property type="protein sequence ID" value="MDQ2088924.1"/>
    <property type="molecule type" value="Genomic_DNA"/>
</dbReference>
<keyword evidence="8" id="KW-0010">Activator</keyword>
<dbReference type="PANTHER" id="PTHR32071">
    <property type="entry name" value="TRANSCRIPTIONAL REGULATORY PROTEIN"/>
    <property type="match status" value="1"/>
</dbReference>
<evidence type="ECO:0000259" key="11">
    <source>
        <dbReference type="PROSITE" id="PS50045"/>
    </source>
</evidence>
<keyword evidence="5" id="KW-0067">ATP-binding</keyword>
<dbReference type="InterPro" id="IPR025944">
    <property type="entry name" value="Sigma_54_int_dom_CS"/>
</dbReference>
<dbReference type="Gene3D" id="1.10.8.60">
    <property type="match status" value="1"/>
</dbReference>
<evidence type="ECO:0000256" key="5">
    <source>
        <dbReference type="ARBA" id="ARBA00022840"/>
    </source>
</evidence>
<organism evidence="13 14">
    <name type="scientific">Marimonas arenosa</name>
    <dbReference type="NCBI Taxonomy" id="1795305"/>
    <lineage>
        <taxon>Bacteria</taxon>
        <taxon>Pseudomonadati</taxon>
        <taxon>Pseudomonadota</taxon>
        <taxon>Alphaproteobacteria</taxon>
        <taxon>Rhodobacterales</taxon>
        <taxon>Paracoccaceae</taxon>
        <taxon>Marimonas</taxon>
    </lineage>
</organism>
<reference evidence="13" key="2">
    <citation type="submission" date="2023-02" db="EMBL/GenBank/DDBJ databases">
        <title>'Rhodoalgimonas zhirmunskyi' gen. nov., isolated from a red alga.</title>
        <authorList>
            <person name="Nedashkovskaya O.I."/>
            <person name="Otstavnykh N.Y."/>
            <person name="Bystritskaya E.P."/>
            <person name="Balabanova L.A."/>
            <person name="Isaeva M.P."/>
        </authorList>
    </citation>
    <scope>NUCLEOTIDE SEQUENCE</scope>
    <source>
        <strain evidence="13">KCTC 52189</strain>
    </source>
</reference>
<dbReference type="Pfam" id="PF00158">
    <property type="entry name" value="Sigma54_activat"/>
    <property type="match status" value="1"/>
</dbReference>
<dbReference type="InterPro" id="IPR002078">
    <property type="entry name" value="Sigma_54_int"/>
</dbReference>
<gene>
    <name evidence="13" type="ORF">NO357_03285</name>
</gene>
<dbReference type="SUPFAM" id="SSF46689">
    <property type="entry name" value="Homeodomain-like"/>
    <property type="match status" value="1"/>
</dbReference>
<dbReference type="GO" id="GO:0000160">
    <property type="term" value="P:phosphorelay signal transduction system"/>
    <property type="evidence" value="ECO:0007669"/>
    <property type="project" value="UniProtKB-KW"/>
</dbReference>
<dbReference type="PROSITE" id="PS00675">
    <property type="entry name" value="SIGMA54_INTERACT_1"/>
    <property type="match status" value="1"/>
</dbReference>
<dbReference type="SMART" id="SM00382">
    <property type="entry name" value="AAA"/>
    <property type="match status" value="1"/>
</dbReference>
<dbReference type="PROSITE" id="PS00688">
    <property type="entry name" value="SIGMA54_INTERACT_3"/>
    <property type="match status" value="1"/>
</dbReference>
<dbReference type="FunFam" id="3.40.50.300:FF:000006">
    <property type="entry name" value="DNA-binding transcriptional regulator NtrC"/>
    <property type="match status" value="1"/>
</dbReference>
<evidence type="ECO:0000256" key="8">
    <source>
        <dbReference type="ARBA" id="ARBA00023159"/>
    </source>
</evidence>
<evidence type="ECO:0000256" key="9">
    <source>
        <dbReference type="ARBA" id="ARBA00023163"/>
    </source>
</evidence>
<sequence length="457" mass="50332">MNKTTPKKILLVEDDQSLNKLLVNQLEKLGFNVASVLTGQDARAFLESATPDLVLLDLRLPDCNGLDLMIEVLPRAPVITMTAYGAVDQAVKAVRTGASDYLVKPVGYDVLELAVERAFETAELKRDVAYWQSQARRAAGSALVGDSPNMAEMRHLIELYSAAGPTVLIEGESGTGKELVARSIHEASDRAAGRFVPIDCDPNQENSLMSELFGHEQGAFPGAESKRQGMFEFADQGTVFLSDIAEVSQAMQSRILRVLETGKFRRLGGAEDVSTNVRILLGTSHNLHDLVEEGHFRSELYFRLSAFRIVVPALRDRGRDVIMLAQHFLDSRSFQRGADKTLAPETLDALIGYDWPGNVRELRNAIERGVIVSGASELIVPQHVSFGAGMSSDAKGLEGDEVALLFSEEPTLEHLRTAYLRFLLERHNGNRRKVAKILGISERNTYRLISRLTSDAT</sequence>
<dbReference type="SUPFAM" id="SSF52540">
    <property type="entry name" value="P-loop containing nucleoside triphosphate hydrolases"/>
    <property type="match status" value="1"/>
</dbReference>
<evidence type="ECO:0000256" key="3">
    <source>
        <dbReference type="ARBA" id="ARBA00015308"/>
    </source>
</evidence>
<keyword evidence="4" id="KW-0547">Nucleotide-binding</keyword>
<feature type="modified residue" description="4-aspartylphosphate" evidence="10">
    <location>
        <position position="57"/>
    </location>
</feature>
<comment type="caution">
    <text evidence="13">The sequence shown here is derived from an EMBL/GenBank/DDBJ whole genome shotgun (WGS) entry which is preliminary data.</text>
</comment>
<accession>A0AAE4B407</accession>
<evidence type="ECO:0000256" key="10">
    <source>
        <dbReference type="PROSITE-ProRule" id="PRU00169"/>
    </source>
</evidence>
<dbReference type="Proteomes" id="UP001226762">
    <property type="component" value="Unassembled WGS sequence"/>
</dbReference>
<dbReference type="CDD" id="cd00009">
    <property type="entry name" value="AAA"/>
    <property type="match status" value="1"/>
</dbReference>
<dbReference type="AlphaFoldDB" id="A0AAE4B407"/>
<keyword evidence="9" id="KW-0804">Transcription</keyword>
<keyword evidence="10" id="KW-0597">Phosphoprotein</keyword>
<feature type="domain" description="Sigma-54 factor interaction" evidence="11">
    <location>
        <begin position="143"/>
        <end position="371"/>
    </location>
</feature>
<dbReference type="InterPro" id="IPR011006">
    <property type="entry name" value="CheY-like_superfamily"/>
</dbReference>
<dbReference type="Gene3D" id="3.40.50.300">
    <property type="entry name" value="P-loop containing nucleotide triphosphate hydrolases"/>
    <property type="match status" value="1"/>
</dbReference>
<evidence type="ECO:0000313" key="14">
    <source>
        <dbReference type="Proteomes" id="UP001226762"/>
    </source>
</evidence>
<comment type="function">
    <text evidence="1">Required for activation of most nif operons, which are directly involved in nitrogen fixation.</text>
</comment>
<dbReference type="InterPro" id="IPR009057">
    <property type="entry name" value="Homeodomain-like_sf"/>
</dbReference>
<feature type="domain" description="Response regulatory" evidence="12">
    <location>
        <begin position="8"/>
        <end position="119"/>
    </location>
</feature>
<dbReference type="SMART" id="SM00448">
    <property type="entry name" value="REC"/>
    <property type="match status" value="1"/>
</dbReference>
<protein>
    <recommendedName>
        <fullName evidence="3">Nif-specific regulatory protein</fullName>
    </recommendedName>
</protein>
<evidence type="ECO:0000256" key="2">
    <source>
        <dbReference type="ARBA" id="ARBA00011135"/>
    </source>
</evidence>
<evidence type="ECO:0000256" key="6">
    <source>
        <dbReference type="ARBA" id="ARBA00023012"/>
    </source>
</evidence>
<proteinExistence type="predicted"/>
<dbReference type="PANTHER" id="PTHR32071:SF113">
    <property type="entry name" value="ALGINATE BIOSYNTHESIS TRANSCRIPTIONAL REGULATORY PROTEIN ALGB"/>
    <property type="match status" value="1"/>
</dbReference>
<dbReference type="InterPro" id="IPR025662">
    <property type="entry name" value="Sigma_54_int_dom_ATP-bd_1"/>
</dbReference>
<evidence type="ECO:0000313" key="13">
    <source>
        <dbReference type="EMBL" id="MDQ2088924.1"/>
    </source>
</evidence>
<dbReference type="GO" id="GO:0005524">
    <property type="term" value="F:ATP binding"/>
    <property type="evidence" value="ECO:0007669"/>
    <property type="project" value="UniProtKB-KW"/>
</dbReference>
<keyword evidence="6" id="KW-0902">Two-component regulatory system</keyword>
<dbReference type="InterPro" id="IPR058031">
    <property type="entry name" value="AAA_lid_NorR"/>
</dbReference>
<comment type="subunit">
    <text evidence="2">Interacts with sigma-54.</text>
</comment>
<dbReference type="Gene3D" id="3.40.50.2300">
    <property type="match status" value="1"/>
</dbReference>
<dbReference type="InterPro" id="IPR027417">
    <property type="entry name" value="P-loop_NTPase"/>
</dbReference>
<dbReference type="GO" id="GO:0006355">
    <property type="term" value="P:regulation of DNA-templated transcription"/>
    <property type="evidence" value="ECO:0007669"/>
    <property type="project" value="InterPro"/>
</dbReference>
<dbReference type="PROSITE" id="PS50045">
    <property type="entry name" value="SIGMA54_INTERACT_4"/>
    <property type="match status" value="1"/>
</dbReference>
<dbReference type="Pfam" id="PF00072">
    <property type="entry name" value="Response_reg"/>
    <property type="match status" value="1"/>
</dbReference>
<dbReference type="PROSITE" id="PS50110">
    <property type="entry name" value="RESPONSE_REGULATORY"/>
    <property type="match status" value="1"/>
</dbReference>
<reference evidence="13" key="1">
    <citation type="submission" date="2022-07" db="EMBL/GenBank/DDBJ databases">
        <authorList>
            <person name="Otstavnykh N."/>
            <person name="Isaeva M."/>
            <person name="Bystritskaya E."/>
        </authorList>
    </citation>
    <scope>NUCLEOTIDE SEQUENCE</scope>
    <source>
        <strain evidence="13">KCTC 52189</strain>
    </source>
</reference>
<dbReference type="Pfam" id="PF25601">
    <property type="entry name" value="AAA_lid_14"/>
    <property type="match status" value="1"/>
</dbReference>
<dbReference type="InterPro" id="IPR001789">
    <property type="entry name" value="Sig_transdc_resp-reg_receiver"/>
</dbReference>
<evidence type="ECO:0000256" key="4">
    <source>
        <dbReference type="ARBA" id="ARBA00022741"/>
    </source>
</evidence>
<dbReference type="Gene3D" id="1.10.10.60">
    <property type="entry name" value="Homeodomain-like"/>
    <property type="match status" value="1"/>
</dbReference>
<name>A0AAE4B407_9RHOB</name>
<keyword evidence="14" id="KW-1185">Reference proteome</keyword>
<dbReference type="SUPFAM" id="SSF52172">
    <property type="entry name" value="CheY-like"/>
    <property type="match status" value="1"/>
</dbReference>
<evidence type="ECO:0000259" key="12">
    <source>
        <dbReference type="PROSITE" id="PS50110"/>
    </source>
</evidence>
<evidence type="ECO:0000256" key="1">
    <source>
        <dbReference type="ARBA" id="ARBA00002167"/>
    </source>
</evidence>
<dbReference type="RefSeq" id="WP_306734183.1">
    <property type="nucleotide sequence ID" value="NZ_JANHAX010000001.1"/>
</dbReference>
<evidence type="ECO:0000256" key="7">
    <source>
        <dbReference type="ARBA" id="ARBA00023015"/>
    </source>
</evidence>
<keyword evidence="7" id="KW-0805">Transcription regulation</keyword>